<keyword evidence="7 10" id="KW-0274">FAD</keyword>
<evidence type="ECO:0000313" key="13">
    <source>
        <dbReference type="Proteomes" id="UP000092971"/>
    </source>
</evidence>
<comment type="similarity">
    <text evidence="10">Belongs to the MnmG family. TrmFO subfamily.</text>
</comment>
<evidence type="ECO:0000256" key="8">
    <source>
        <dbReference type="ARBA" id="ARBA00022857"/>
    </source>
</evidence>
<dbReference type="RefSeq" id="WP_015358959.1">
    <property type="nucleotide sequence ID" value="NZ_CP014672.1"/>
</dbReference>
<evidence type="ECO:0000256" key="3">
    <source>
        <dbReference type="ARBA" id="ARBA00022603"/>
    </source>
</evidence>
<dbReference type="HAMAP" id="MF_01037">
    <property type="entry name" value="TrmFO"/>
    <property type="match status" value="1"/>
</dbReference>
<comment type="function">
    <text evidence="10">Catalyzes the folate-dependent formation of 5-methyl-uridine at position 54 (M-5-U54) in all tRNAs.</text>
</comment>
<evidence type="ECO:0000256" key="6">
    <source>
        <dbReference type="ARBA" id="ARBA00022694"/>
    </source>
</evidence>
<dbReference type="InterPro" id="IPR004417">
    <property type="entry name" value="TrmFO"/>
</dbReference>
<dbReference type="GO" id="GO:0050660">
    <property type="term" value="F:flavin adenine dinucleotide binding"/>
    <property type="evidence" value="ECO:0007669"/>
    <property type="project" value="UniProtKB-UniRule"/>
</dbReference>
<keyword evidence="9 10" id="KW-0520">NAD</keyword>
<dbReference type="EC" id="2.1.1.74" evidence="10"/>
<dbReference type="Pfam" id="PF01134">
    <property type="entry name" value="GIDA"/>
    <property type="match status" value="1"/>
</dbReference>
<keyword evidence="4 10" id="KW-0285">Flavoprotein</keyword>
<evidence type="ECO:0000256" key="1">
    <source>
        <dbReference type="ARBA" id="ARBA00001974"/>
    </source>
</evidence>
<comment type="cofactor">
    <cofactor evidence="1 10">
        <name>FAD</name>
        <dbReference type="ChEBI" id="CHEBI:57692"/>
    </cofactor>
</comment>
<dbReference type="PANTHER" id="PTHR11806">
    <property type="entry name" value="GLUCOSE INHIBITED DIVISION PROTEIN A"/>
    <property type="match status" value="1"/>
</dbReference>
<feature type="binding site" evidence="10">
    <location>
        <begin position="9"/>
        <end position="14"/>
    </location>
    <ligand>
        <name>FAD</name>
        <dbReference type="ChEBI" id="CHEBI:57692"/>
    </ligand>
</feature>
<gene>
    <name evidence="12" type="primary">gid</name>
    <name evidence="10" type="synonym">trmFO</name>
    <name evidence="12" type="ORF">CSTERTH_06085</name>
</gene>
<protein>
    <recommendedName>
        <fullName evidence="10">Methylenetetrahydrofolate--tRNA-(uracil-5-)-methyltransferase TrmFO</fullName>
        <ecNumber evidence="10">2.1.1.74</ecNumber>
    </recommendedName>
    <alternativeName>
        <fullName evidence="10">Folate-dependent tRNA (uracil-5-)-methyltransferase</fullName>
    </alternativeName>
    <alternativeName>
        <fullName evidence="10">Folate-dependent tRNA(M-5-U54)-methyltransferase</fullName>
    </alternativeName>
</protein>
<keyword evidence="8 10" id="KW-0521">NADP</keyword>
<dbReference type="InterPro" id="IPR036188">
    <property type="entry name" value="FAD/NAD-bd_sf"/>
</dbReference>
<evidence type="ECO:0000256" key="10">
    <source>
        <dbReference type="HAMAP-Rule" id="MF_01037"/>
    </source>
</evidence>
<proteinExistence type="inferred from homology"/>
<evidence type="ECO:0000256" key="9">
    <source>
        <dbReference type="ARBA" id="ARBA00023027"/>
    </source>
</evidence>
<evidence type="ECO:0000256" key="2">
    <source>
        <dbReference type="ARBA" id="ARBA00022490"/>
    </source>
</evidence>
<sequence>MEQVINVIGAGLAGCEAAWQIAKRGGYVRIYEMKPHKKTPAHHLDTFAELVCSNSLKSNQLENAAGLLKEELRRMGSLIMECADSNAVPAGGALAVDREDFSRCVTEKIKNHPNIEVIEQECSKIDDENITIIATGPLTSEALIAEIARITGDGFLSFFDAAAPIVKADSINMEKAFIASRYDRGEADYINCPMTKEEYAAFYEALINAEKAEVKDFEKHLVFEGCMPIEVMAERGPDTLRFGPLKPVGLTDPRTGKMPYAVVQLRRDNKEGTLYNMVGFQTRLKWGEQKRVFSMIPGLENAEFVRYGVMHRNTFINSPRLLLPSYRMKKRRNLFFAGQITGVEGYVESTASGLVAGINAFRLLKGMDEIYFPKSTALGALAHYISTSSVGTFQPMNINFGLIEDLKPTDSDGKPLKIKDKRLKNRMISERALRVIESMKDI</sequence>
<evidence type="ECO:0000256" key="5">
    <source>
        <dbReference type="ARBA" id="ARBA00022679"/>
    </source>
</evidence>
<comment type="subcellular location">
    <subcellularLocation>
        <location evidence="10">Cytoplasm</location>
    </subcellularLocation>
</comment>
<dbReference type="GO" id="GO:0002098">
    <property type="term" value="P:tRNA wobble uridine modification"/>
    <property type="evidence" value="ECO:0007669"/>
    <property type="project" value="TreeGrafter"/>
</dbReference>
<reference evidence="12 13" key="1">
    <citation type="submission" date="2016-02" db="EMBL/GenBank/DDBJ databases">
        <title>Comparison of Clostridium stercorarium subspecies using comparative genomics and transcriptomics.</title>
        <authorList>
            <person name="Schellenberg J."/>
            <person name="Thallinger G."/>
            <person name="Levin D.B."/>
            <person name="Zhang X."/>
            <person name="Alvare G."/>
            <person name="Fristensky B."/>
            <person name="Sparling R."/>
        </authorList>
    </citation>
    <scope>NUCLEOTIDE SEQUENCE [LARGE SCALE GENOMIC DNA]</scope>
    <source>
        <strain evidence="12 13">DSM 2910</strain>
    </source>
</reference>
<evidence type="ECO:0000256" key="4">
    <source>
        <dbReference type="ARBA" id="ARBA00022630"/>
    </source>
</evidence>
<dbReference type="GO" id="GO:0047151">
    <property type="term" value="F:tRNA (uracil(54)-C5)-methyltransferase activity, 5,10-methylenetetrahydrofolate-dependent"/>
    <property type="evidence" value="ECO:0007669"/>
    <property type="project" value="UniProtKB-UniRule"/>
</dbReference>
<dbReference type="GO" id="GO:0030488">
    <property type="term" value="P:tRNA methylation"/>
    <property type="evidence" value="ECO:0007669"/>
    <property type="project" value="TreeGrafter"/>
</dbReference>
<dbReference type="InterPro" id="IPR040131">
    <property type="entry name" value="MnmG_N"/>
</dbReference>
<dbReference type="Gene3D" id="3.50.50.60">
    <property type="entry name" value="FAD/NAD(P)-binding domain"/>
    <property type="match status" value="2"/>
</dbReference>
<keyword evidence="6 10" id="KW-0819">tRNA processing</keyword>
<accession>A0A1B1YCY3</accession>
<feature type="domain" description="MnmG N-terminal" evidence="11">
    <location>
        <begin position="5"/>
        <end position="367"/>
    </location>
</feature>
<evidence type="ECO:0000313" key="12">
    <source>
        <dbReference type="EMBL" id="ANW98633.1"/>
    </source>
</evidence>
<dbReference type="InterPro" id="IPR002218">
    <property type="entry name" value="MnmG-rel"/>
</dbReference>
<evidence type="ECO:0000256" key="7">
    <source>
        <dbReference type="ARBA" id="ARBA00022827"/>
    </source>
</evidence>
<dbReference type="OrthoDB" id="9803114at2"/>
<keyword evidence="3 10" id="KW-0489">Methyltransferase</keyword>
<keyword evidence="2 10" id="KW-0963">Cytoplasm</keyword>
<dbReference type="EMBL" id="CP014672">
    <property type="protein sequence ID" value="ANW98633.1"/>
    <property type="molecule type" value="Genomic_DNA"/>
</dbReference>
<organism evidence="12 13">
    <name type="scientific">Thermoclostridium stercorarium subsp. thermolacticum DSM 2910</name>
    <dbReference type="NCBI Taxonomy" id="1121336"/>
    <lineage>
        <taxon>Bacteria</taxon>
        <taxon>Bacillati</taxon>
        <taxon>Bacillota</taxon>
        <taxon>Clostridia</taxon>
        <taxon>Eubacteriales</taxon>
        <taxon>Oscillospiraceae</taxon>
        <taxon>Thermoclostridium</taxon>
    </lineage>
</organism>
<comment type="catalytic activity">
    <reaction evidence="10">
        <text>uridine(54) in tRNA + (6R)-5,10-methylene-5,6,7,8-tetrahydrofolate + NADPH + H(+) = 5-methyluridine(54) in tRNA + (6S)-5,6,7,8-tetrahydrofolate + NADP(+)</text>
        <dbReference type="Rhea" id="RHEA:62372"/>
        <dbReference type="Rhea" id="RHEA-COMP:10167"/>
        <dbReference type="Rhea" id="RHEA-COMP:10193"/>
        <dbReference type="ChEBI" id="CHEBI:15378"/>
        <dbReference type="ChEBI" id="CHEBI:15636"/>
        <dbReference type="ChEBI" id="CHEBI:57453"/>
        <dbReference type="ChEBI" id="CHEBI:57783"/>
        <dbReference type="ChEBI" id="CHEBI:58349"/>
        <dbReference type="ChEBI" id="CHEBI:65315"/>
        <dbReference type="ChEBI" id="CHEBI:74447"/>
        <dbReference type="EC" id="2.1.1.74"/>
    </reaction>
</comment>
<keyword evidence="5 10" id="KW-0808">Transferase</keyword>
<dbReference type="NCBIfam" id="NF003739">
    <property type="entry name" value="PRK05335.1"/>
    <property type="match status" value="1"/>
</dbReference>
<name>A0A1B1YCY3_THEST</name>
<dbReference type="Proteomes" id="UP000092971">
    <property type="component" value="Chromosome"/>
</dbReference>
<dbReference type="GO" id="GO:0005829">
    <property type="term" value="C:cytosol"/>
    <property type="evidence" value="ECO:0007669"/>
    <property type="project" value="TreeGrafter"/>
</dbReference>
<dbReference type="AlphaFoldDB" id="A0A1B1YCY3"/>
<dbReference type="SUPFAM" id="SSF51905">
    <property type="entry name" value="FAD/NAD(P)-binding domain"/>
    <property type="match status" value="1"/>
</dbReference>
<comment type="catalytic activity">
    <reaction evidence="10">
        <text>uridine(54) in tRNA + (6R)-5,10-methylene-5,6,7,8-tetrahydrofolate + NADH + H(+) = 5-methyluridine(54) in tRNA + (6S)-5,6,7,8-tetrahydrofolate + NAD(+)</text>
        <dbReference type="Rhea" id="RHEA:16873"/>
        <dbReference type="Rhea" id="RHEA-COMP:10167"/>
        <dbReference type="Rhea" id="RHEA-COMP:10193"/>
        <dbReference type="ChEBI" id="CHEBI:15378"/>
        <dbReference type="ChEBI" id="CHEBI:15636"/>
        <dbReference type="ChEBI" id="CHEBI:57453"/>
        <dbReference type="ChEBI" id="CHEBI:57540"/>
        <dbReference type="ChEBI" id="CHEBI:57945"/>
        <dbReference type="ChEBI" id="CHEBI:65315"/>
        <dbReference type="ChEBI" id="CHEBI:74447"/>
        <dbReference type="EC" id="2.1.1.74"/>
    </reaction>
</comment>
<dbReference type="PANTHER" id="PTHR11806:SF2">
    <property type="entry name" value="METHYLENETETRAHYDROFOLATE--TRNA-(URACIL-5-)-METHYLTRANSFERASE TRMFO"/>
    <property type="match status" value="1"/>
</dbReference>
<evidence type="ECO:0000259" key="11">
    <source>
        <dbReference type="Pfam" id="PF01134"/>
    </source>
</evidence>
<dbReference type="NCBIfam" id="TIGR00137">
    <property type="entry name" value="gid_trmFO"/>
    <property type="match status" value="1"/>
</dbReference>